<sequence>MTFTDTAWPKAVLWDMDGTLIDSEPYWMAAETPLVERFGGTWTHEDALQLIGNDLEGSARILQGRGVEMAVPEIVDYLTDSVLQQLTENGVPFRPGAWEFLRELRERGVKTALVTMSRHRMAAHVAGLIEFDAFDVIFGGDDVERPKPYPDPYLAGARALDVDIRDCVAIEDSPTGLRAAVSSGAATIGVPNLIGLDGLGADVIWDTLAGRTFDHAADVWRAAHSGTGA</sequence>
<dbReference type="InterPro" id="IPR036412">
    <property type="entry name" value="HAD-like_sf"/>
</dbReference>
<accession>A0A917DJ93</accession>
<comment type="caution">
    <text evidence="6">The sequence shown here is derived from an EMBL/GenBank/DDBJ whole genome shotgun (WGS) entry which is preliminary data.</text>
</comment>
<dbReference type="Proteomes" id="UP000633205">
    <property type="component" value="Unassembled WGS sequence"/>
</dbReference>
<evidence type="ECO:0000256" key="5">
    <source>
        <dbReference type="ARBA" id="ARBA00023277"/>
    </source>
</evidence>
<dbReference type="Gene3D" id="1.10.150.240">
    <property type="entry name" value="Putative phosphatase, domain 2"/>
    <property type="match status" value="1"/>
</dbReference>
<protein>
    <submittedName>
        <fullName evidence="6">Haloacid dehalogenase</fullName>
    </submittedName>
</protein>
<dbReference type="InterPro" id="IPR023214">
    <property type="entry name" value="HAD_sf"/>
</dbReference>
<dbReference type="Gene3D" id="3.40.50.1000">
    <property type="entry name" value="HAD superfamily/HAD-like"/>
    <property type="match status" value="1"/>
</dbReference>
<name>A0A917DJ93_9MICO</name>
<dbReference type="InterPro" id="IPR051600">
    <property type="entry name" value="Beta-PGM-like"/>
</dbReference>
<evidence type="ECO:0000256" key="4">
    <source>
        <dbReference type="ARBA" id="ARBA00022842"/>
    </source>
</evidence>
<keyword evidence="4" id="KW-0460">Magnesium</keyword>
<keyword evidence="3" id="KW-0479">Metal-binding</keyword>
<comment type="similarity">
    <text evidence="2">Belongs to the HAD-like hydrolase superfamily. CbbY/CbbZ/Gph/YieH family.</text>
</comment>
<evidence type="ECO:0000256" key="3">
    <source>
        <dbReference type="ARBA" id="ARBA00022723"/>
    </source>
</evidence>
<dbReference type="CDD" id="cd07505">
    <property type="entry name" value="HAD_BPGM-like"/>
    <property type="match status" value="1"/>
</dbReference>
<dbReference type="GO" id="GO:0046872">
    <property type="term" value="F:metal ion binding"/>
    <property type="evidence" value="ECO:0007669"/>
    <property type="project" value="UniProtKB-KW"/>
</dbReference>
<evidence type="ECO:0000313" key="6">
    <source>
        <dbReference type="EMBL" id="GGD40813.1"/>
    </source>
</evidence>
<evidence type="ECO:0000256" key="1">
    <source>
        <dbReference type="ARBA" id="ARBA00001946"/>
    </source>
</evidence>
<comment type="cofactor">
    <cofactor evidence="1">
        <name>Mg(2+)</name>
        <dbReference type="ChEBI" id="CHEBI:18420"/>
    </cofactor>
</comment>
<reference evidence="6" key="1">
    <citation type="journal article" date="2014" name="Int. J. Syst. Evol. Microbiol.">
        <title>Complete genome sequence of Corynebacterium casei LMG S-19264T (=DSM 44701T), isolated from a smear-ripened cheese.</title>
        <authorList>
            <consortium name="US DOE Joint Genome Institute (JGI-PGF)"/>
            <person name="Walter F."/>
            <person name="Albersmeier A."/>
            <person name="Kalinowski J."/>
            <person name="Ruckert C."/>
        </authorList>
    </citation>
    <scope>NUCLEOTIDE SEQUENCE</scope>
    <source>
        <strain evidence="6">CGMCC 1.15152</strain>
    </source>
</reference>
<dbReference type="Pfam" id="PF00702">
    <property type="entry name" value="Hydrolase"/>
    <property type="match status" value="1"/>
</dbReference>
<dbReference type="InterPro" id="IPR023198">
    <property type="entry name" value="PGP-like_dom2"/>
</dbReference>
<dbReference type="InterPro" id="IPR006439">
    <property type="entry name" value="HAD-SF_hydro_IA"/>
</dbReference>
<dbReference type="PANTHER" id="PTHR46193:SF18">
    <property type="entry name" value="HEXITOL PHOSPHATASE B"/>
    <property type="match status" value="1"/>
</dbReference>
<dbReference type="PANTHER" id="PTHR46193">
    <property type="entry name" value="6-PHOSPHOGLUCONATE PHOSPHATASE"/>
    <property type="match status" value="1"/>
</dbReference>
<gene>
    <name evidence="6" type="ORF">GCM10010915_22070</name>
</gene>
<keyword evidence="7" id="KW-1185">Reference proteome</keyword>
<dbReference type="NCBIfam" id="TIGR01509">
    <property type="entry name" value="HAD-SF-IA-v3"/>
    <property type="match status" value="1"/>
</dbReference>
<dbReference type="SUPFAM" id="SSF56784">
    <property type="entry name" value="HAD-like"/>
    <property type="match status" value="1"/>
</dbReference>
<evidence type="ECO:0000313" key="7">
    <source>
        <dbReference type="Proteomes" id="UP000633205"/>
    </source>
</evidence>
<proteinExistence type="inferred from homology"/>
<dbReference type="GO" id="GO:0003824">
    <property type="term" value="F:catalytic activity"/>
    <property type="evidence" value="ECO:0007669"/>
    <property type="project" value="UniProtKB-ARBA"/>
</dbReference>
<dbReference type="AlphaFoldDB" id="A0A917DJ93"/>
<dbReference type="PRINTS" id="PR00413">
    <property type="entry name" value="HADHALOGNASE"/>
</dbReference>
<evidence type="ECO:0000256" key="2">
    <source>
        <dbReference type="ARBA" id="ARBA00006171"/>
    </source>
</evidence>
<organism evidence="6 7">
    <name type="scientific">Microbacterium faecale</name>
    <dbReference type="NCBI Taxonomy" id="1804630"/>
    <lineage>
        <taxon>Bacteria</taxon>
        <taxon>Bacillati</taxon>
        <taxon>Actinomycetota</taxon>
        <taxon>Actinomycetes</taxon>
        <taxon>Micrococcales</taxon>
        <taxon>Microbacteriaceae</taxon>
        <taxon>Microbacterium</taxon>
    </lineage>
</organism>
<keyword evidence="5" id="KW-0119">Carbohydrate metabolism</keyword>
<dbReference type="SFLD" id="SFLDS00003">
    <property type="entry name" value="Haloacid_Dehalogenase"/>
    <property type="match status" value="1"/>
</dbReference>
<dbReference type="EMBL" id="BMHO01000001">
    <property type="protein sequence ID" value="GGD40813.1"/>
    <property type="molecule type" value="Genomic_DNA"/>
</dbReference>
<dbReference type="SFLD" id="SFLDG01129">
    <property type="entry name" value="C1.5:_HAD__Beta-PGM__Phosphata"/>
    <property type="match status" value="1"/>
</dbReference>
<reference evidence="6" key="2">
    <citation type="submission" date="2020-09" db="EMBL/GenBank/DDBJ databases">
        <authorList>
            <person name="Sun Q."/>
            <person name="Zhou Y."/>
        </authorList>
    </citation>
    <scope>NUCLEOTIDE SEQUENCE</scope>
    <source>
        <strain evidence="6">CGMCC 1.15152</strain>
    </source>
</reference>